<accession>A0A1F6TA90</accession>
<dbReference type="Proteomes" id="UP000179344">
    <property type="component" value="Unassembled WGS sequence"/>
</dbReference>
<comment type="caution">
    <text evidence="3">The sequence shown here is derived from an EMBL/GenBank/DDBJ whole genome shotgun (WGS) entry which is preliminary data.</text>
</comment>
<dbReference type="InterPro" id="IPR036662">
    <property type="entry name" value="PTS_EIIA_man-typ_sf"/>
</dbReference>
<dbReference type="EMBL" id="MFST01000163">
    <property type="protein sequence ID" value="OGI42033.1"/>
    <property type="molecule type" value="Genomic_DNA"/>
</dbReference>
<dbReference type="PANTHER" id="PTHR33799">
    <property type="entry name" value="PTS PERMEASE-RELATED-RELATED"/>
    <property type="match status" value="1"/>
</dbReference>
<sequence length="137" mass="14340">MIGLLILAQKDFVTGLIAAAAHTLGERPAQLEGVGVDFSQTPEPMEDTIARAVKNVDCGDGVLILADVYGATHTNTACRLLVRGRIELVTGVNLPMLLRVLNYRRLGMDDLIDKALSGGCGGIVCAANIPALREAGG</sequence>
<dbReference type="GO" id="GO:0016740">
    <property type="term" value="F:transferase activity"/>
    <property type="evidence" value="ECO:0007669"/>
    <property type="project" value="UniProtKB-KW"/>
</dbReference>
<evidence type="ECO:0000259" key="2">
    <source>
        <dbReference type="PROSITE" id="PS51096"/>
    </source>
</evidence>
<dbReference type="Pfam" id="PF03610">
    <property type="entry name" value="EIIA-man"/>
    <property type="match status" value="1"/>
</dbReference>
<feature type="domain" description="PTS EIIA type-4" evidence="2">
    <location>
        <begin position="1"/>
        <end position="123"/>
    </location>
</feature>
<dbReference type="InterPro" id="IPR004701">
    <property type="entry name" value="PTS_EIIA_man-typ"/>
</dbReference>
<dbReference type="GO" id="GO:0016020">
    <property type="term" value="C:membrane"/>
    <property type="evidence" value="ECO:0007669"/>
    <property type="project" value="InterPro"/>
</dbReference>
<dbReference type="PROSITE" id="PS51096">
    <property type="entry name" value="PTS_EIIA_TYPE_4"/>
    <property type="match status" value="1"/>
</dbReference>
<evidence type="ECO:0000256" key="1">
    <source>
        <dbReference type="ARBA" id="ARBA00022679"/>
    </source>
</evidence>
<dbReference type="Gene3D" id="3.40.50.510">
    <property type="entry name" value="Phosphotransferase system, mannose-type IIA component"/>
    <property type="match status" value="1"/>
</dbReference>
<gene>
    <name evidence="3" type="ORF">A2V92_00305</name>
</gene>
<protein>
    <recommendedName>
        <fullName evidence="2">PTS EIIA type-4 domain-containing protein</fullName>
    </recommendedName>
</protein>
<dbReference type="AlphaFoldDB" id="A0A1F6TA90"/>
<evidence type="ECO:0000313" key="3">
    <source>
        <dbReference type="EMBL" id="OGI42033.1"/>
    </source>
</evidence>
<evidence type="ECO:0000313" key="4">
    <source>
        <dbReference type="Proteomes" id="UP000179344"/>
    </source>
</evidence>
<organism evidence="3 4">
    <name type="scientific">Candidatus Muproteobacteria bacterium RBG_16_65_31</name>
    <dbReference type="NCBI Taxonomy" id="1817759"/>
    <lineage>
        <taxon>Bacteria</taxon>
        <taxon>Pseudomonadati</taxon>
        <taxon>Pseudomonadota</taxon>
        <taxon>Candidatus Muproteobacteria</taxon>
    </lineage>
</organism>
<proteinExistence type="predicted"/>
<dbReference type="SUPFAM" id="SSF53062">
    <property type="entry name" value="PTS system fructose IIA component-like"/>
    <property type="match status" value="1"/>
</dbReference>
<dbReference type="PANTHER" id="PTHR33799:SF1">
    <property type="entry name" value="PTS SYSTEM MANNOSE-SPECIFIC EIIAB COMPONENT-RELATED"/>
    <property type="match status" value="1"/>
</dbReference>
<dbReference type="GO" id="GO:0009401">
    <property type="term" value="P:phosphoenolpyruvate-dependent sugar phosphotransferase system"/>
    <property type="evidence" value="ECO:0007669"/>
    <property type="project" value="InterPro"/>
</dbReference>
<reference evidence="3 4" key="1">
    <citation type="journal article" date="2016" name="Nat. Commun.">
        <title>Thousands of microbial genomes shed light on interconnected biogeochemical processes in an aquifer system.</title>
        <authorList>
            <person name="Anantharaman K."/>
            <person name="Brown C.T."/>
            <person name="Hug L.A."/>
            <person name="Sharon I."/>
            <person name="Castelle C.J."/>
            <person name="Probst A.J."/>
            <person name="Thomas B.C."/>
            <person name="Singh A."/>
            <person name="Wilkins M.J."/>
            <person name="Karaoz U."/>
            <person name="Brodie E.L."/>
            <person name="Williams K.H."/>
            <person name="Hubbard S.S."/>
            <person name="Banfield J.F."/>
        </authorList>
    </citation>
    <scope>NUCLEOTIDE SEQUENCE [LARGE SCALE GENOMIC DNA]</scope>
</reference>
<name>A0A1F6TA90_9PROT</name>
<dbReference type="InterPro" id="IPR051471">
    <property type="entry name" value="Bacterial_PTS_sugar_comp"/>
</dbReference>
<keyword evidence="1" id="KW-0808">Transferase</keyword>